<evidence type="ECO:0000313" key="1">
    <source>
        <dbReference type="EMBL" id="KAJ1374852.1"/>
    </source>
</evidence>
<dbReference type="EMBL" id="JAHQIW010007491">
    <property type="protein sequence ID" value="KAJ1374852.1"/>
    <property type="molecule type" value="Genomic_DNA"/>
</dbReference>
<organism evidence="1 2">
    <name type="scientific">Parelaphostrongylus tenuis</name>
    <name type="common">Meningeal worm</name>
    <dbReference type="NCBI Taxonomy" id="148309"/>
    <lineage>
        <taxon>Eukaryota</taxon>
        <taxon>Metazoa</taxon>
        <taxon>Ecdysozoa</taxon>
        <taxon>Nematoda</taxon>
        <taxon>Chromadorea</taxon>
        <taxon>Rhabditida</taxon>
        <taxon>Rhabditina</taxon>
        <taxon>Rhabditomorpha</taxon>
        <taxon>Strongyloidea</taxon>
        <taxon>Metastrongylidae</taxon>
        <taxon>Parelaphostrongylus</taxon>
    </lineage>
</organism>
<comment type="caution">
    <text evidence="1">The sequence shown here is derived from an EMBL/GenBank/DDBJ whole genome shotgun (WGS) entry which is preliminary data.</text>
</comment>
<proteinExistence type="predicted"/>
<accession>A0AAD5REJ3</accession>
<keyword evidence="2" id="KW-1185">Reference proteome</keyword>
<reference evidence="1" key="1">
    <citation type="submission" date="2021-06" db="EMBL/GenBank/DDBJ databases">
        <title>Parelaphostrongylus tenuis whole genome reference sequence.</title>
        <authorList>
            <person name="Garwood T.J."/>
            <person name="Larsen P.A."/>
            <person name="Fountain-Jones N.M."/>
            <person name="Garbe J.R."/>
            <person name="Macchietto M.G."/>
            <person name="Kania S.A."/>
            <person name="Gerhold R.W."/>
            <person name="Richards J.E."/>
            <person name="Wolf T.M."/>
        </authorList>
    </citation>
    <scope>NUCLEOTIDE SEQUENCE</scope>
    <source>
        <strain evidence="1">MNPRO001-30</strain>
        <tissue evidence="1">Meninges</tissue>
    </source>
</reference>
<protein>
    <submittedName>
        <fullName evidence="1">Uncharacterized protein</fullName>
    </submittedName>
</protein>
<evidence type="ECO:0000313" key="2">
    <source>
        <dbReference type="Proteomes" id="UP001196413"/>
    </source>
</evidence>
<dbReference type="AlphaFoldDB" id="A0AAD5REJ3"/>
<gene>
    <name evidence="1" type="ORF">KIN20_037954</name>
</gene>
<name>A0AAD5REJ3_PARTN</name>
<dbReference type="Proteomes" id="UP001196413">
    <property type="component" value="Unassembled WGS sequence"/>
</dbReference>
<sequence length="119" mass="13783">MRSIACNLHEVQDQLRYISDCKRLGLEQQRGALHRFPRTFVRQQQPGIEVDLDFPFIFGQSSPYTKYVPIEKNSFRTSLTGKNAMSRFIPFDFSTAVPPPRLIFPGQKRAQTPRPEANR</sequence>